<dbReference type="SUPFAM" id="SSF111369">
    <property type="entry name" value="HlyD-like secretion proteins"/>
    <property type="match status" value="1"/>
</dbReference>
<protein>
    <submittedName>
        <fullName evidence="6">Membrane fusion protein, multidrug efflux system</fullName>
    </submittedName>
</protein>
<feature type="signal peptide" evidence="4">
    <location>
        <begin position="1"/>
        <end position="22"/>
    </location>
</feature>
<evidence type="ECO:0000256" key="3">
    <source>
        <dbReference type="SAM" id="MobiDB-lite"/>
    </source>
</evidence>
<evidence type="ECO:0000256" key="1">
    <source>
        <dbReference type="ARBA" id="ARBA00009477"/>
    </source>
</evidence>
<keyword evidence="4" id="KW-0732">Signal</keyword>
<gene>
    <name evidence="6" type="ORF">SAMN05216452_1904</name>
</gene>
<dbReference type="Gene3D" id="1.10.287.470">
    <property type="entry name" value="Helix hairpin bin"/>
    <property type="match status" value="1"/>
</dbReference>
<reference evidence="7" key="1">
    <citation type="submission" date="2016-10" db="EMBL/GenBank/DDBJ databases">
        <authorList>
            <person name="Varghese N."/>
            <person name="Submissions S."/>
        </authorList>
    </citation>
    <scope>NUCLEOTIDE SEQUENCE [LARGE SCALE GENOMIC DNA]</scope>
    <source>
        <strain evidence="7">ES.061</strain>
    </source>
</reference>
<dbReference type="Gene3D" id="2.40.50.100">
    <property type="match status" value="1"/>
</dbReference>
<dbReference type="GO" id="GO:1990281">
    <property type="term" value="C:efflux pump complex"/>
    <property type="evidence" value="ECO:0007669"/>
    <property type="project" value="TreeGrafter"/>
</dbReference>
<dbReference type="EMBL" id="FNSL01000001">
    <property type="protein sequence ID" value="SEB52666.1"/>
    <property type="molecule type" value="Genomic_DNA"/>
</dbReference>
<feature type="chain" id="PRO_5011627823" evidence="4">
    <location>
        <begin position="23"/>
        <end position="379"/>
    </location>
</feature>
<feature type="domain" description="CusB-like beta-barrel" evidence="5">
    <location>
        <begin position="215"/>
        <end position="284"/>
    </location>
</feature>
<organism evidence="6 7">
    <name type="scientific">Nitratireductor aquibiodomus</name>
    <dbReference type="NCBI Taxonomy" id="204799"/>
    <lineage>
        <taxon>Bacteria</taxon>
        <taxon>Pseudomonadati</taxon>
        <taxon>Pseudomonadota</taxon>
        <taxon>Alphaproteobacteria</taxon>
        <taxon>Hyphomicrobiales</taxon>
        <taxon>Phyllobacteriaceae</taxon>
        <taxon>Nitratireductor</taxon>
    </lineage>
</organism>
<sequence>MPKIRLHKLAAIAVLVATTAWIATGEFSSVGSASEETETVAQRPENKPAEAQTVTVATPPRIDHSRTIRVSGKTAADKRSALALRAGGVVSELPVSKGDNVSAGDLILRLETEGKEAAVETARQVLAQREAESEAADRLAKSGNLARLQLDSARSALATARSQLEAAEADLARITVRAPFDGIIDKVDVELGSSAMQGQEVATLIKLDPVIAVGEVSEHDLGSVDVGDGAEVRLVNGSSVRGEVRFVSREASEQTRTFRIEVAVPNPDGDIPAGMTAEINIHAEPVEAVALPRSVVTLNEDGELGVRAVDDDSKVVFYPIDLVDDTPRALFLAGIPADARVIVSGQDLVTEGDAVKTEVADQKLIRELAGVLASEMTSR</sequence>
<dbReference type="Gene3D" id="2.40.420.20">
    <property type="match status" value="1"/>
</dbReference>
<dbReference type="PANTHER" id="PTHR30469:SF29">
    <property type="entry name" value="BLR2860 PROTEIN"/>
    <property type="match status" value="1"/>
</dbReference>
<accession>A0A1H4K300</accession>
<dbReference type="NCBIfam" id="TIGR01730">
    <property type="entry name" value="RND_mfp"/>
    <property type="match status" value="1"/>
</dbReference>
<evidence type="ECO:0000256" key="4">
    <source>
        <dbReference type="SAM" id="SignalP"/>
    </source>
</evidence>
<dbReference type="Pfam" id="PF25954">
    <property type="entry name" value="Beta-barrel_RND_2"/>
    <property type="match status" value="1"/>
</dbReference>
<dbReference type="PANTHER" id="PTHR30469">
    <property type="entry name" value="MULTIDRUG RESISTANCE PROTEIN MDTA"/>
    <property type="match status" value="1"/>
</dbReference>
<dbReference type="Proteomes" id="UP000199064">
    <property type="component" value="Unassembled WGS sequence"/>
</dbReference>
<dbReference type="RefSeq" id="WP_090328528.1">
    <property type="nucleotide sequence ID" value="NZ_FNSL01000001.1"/>
</dbReference>
<evidence type="ECO:0000259" key="5">
    <source>
        <dbReference type="Pfam" id="PF25954"/>
    </source>
</evidence>
<dbReference type="InterPro" id="IPR058792">
    <property type="entry name" value="Beta-barrel_RND_2"/>
</dbReference>
<keyword evidence="7" id="KW-1185">Reference proteome</keyword>
<feature type="coiled-coil region" evidence="2">
    <location>
        <begin position="150"/>
        <end position="177"/>
    </location>
</feature>
<comment type="similarity">
    <text evidence="1">Belongs to the membrane fusion protein (MFP) (TC 8.A.1) family.</text>
</comment>
<proteinExistence type="inferred from homology"/>
<dbReference type="Gene3D" id="2.40.30.170">
    <property type="match status" value="1"/>
</dbReference>
<keyword evidence="2" id="KW-0175">Coiled coil</keyword>
<evidence type="ECO:0000313" key="7">
    <source>
        <dbReference type="Proteomes" id="UP000199064"/>
    </source>
</evidence>
<dbReference type="InterPro" id="IPR006143">
    <property type="entry name" value="RND_pump_MFP"/>
</dbReference>
<name>A0A1H4K300_9HYPH</name>
<evidence type="ECO:0000313" key="6">
    <source>
        <dbReference type="EMBL" id="SEB52666.1"/>
    </source>
</evidence>
<feature type="region of interest" description="Disordered" evidence="3">
    <location>
        <begin position="32"/>
        <end position="55"/>
    </location>
</feature>
<dbReference type="AlphaFoldDB" id="A0A1H4K300"/>
<dbReference type="GO" id="GO:0015562">
    <property type="term" value="F:efflux transmembrane transporter activity"/>
    <property type="evidence" value="ECO:0007669"/>
    <property type="project" value="TreeGrafter"/>
</dbReference>
<evidence type="ECO:0000256" key="2">
    <source>
        <dbReference type="SAM" id="Coils"/>
    </source>
</evidence>